<accession>A0A448L482</accession>
<sequence>MRGGQSNLNVFLLAKSNANNYRDRLSTGYHIRLISPFINSSFTLQRYKIKKKCCYTFCG</sequence>
<dbReference type="Proteomes" id="UP000274578">
    <property type="component" value="Chromosome 1"/>
</dbReference>
<dbReference type="EMBL" id="LR134384">
    <property type="protein sequence ID" value="VEH14780.1"/>
    <property type="molecule type" value="Genomic_DNA"/>
</dbReference>
<gene>
    <name evidence="1" type="ORF">NCTC13071_00764</name>
</gene>
<evidence type="ECO:0000313" key="1">
    <source>
        <dbReference type="EMBL" id="VEH14780.1"/>
    </source>
</evidence>
<proteinExistence type="predicted"/>
<protein>
    <submittedName>
        <fullName evidence="1">Uncharacterized protein</fullName>
    </submittedName>
</protein>
<evidence type="ECO:0000313" key="2">
    <source>
        <dbReference type="Proteomes" id="UP000274578"/>
    </source>
</evidence>
<dbReference type="AlphaFoldDB" id="A0A448L482"/>
<name>A0A448L482_9BACT</name>
<organism evidence="1 2">
    <name type="scientific">Segatella oris</name>
    <dbReference type="NCBI Taxonomy" id="28135"/>
    <lineage>
        <taxon>Bacteria</taxon>
        <taxon>Pseudomonadati</taxon>
        <taxon>Bacteroidota</taxon>
        <taxon>Bacteroidia</taxon>
        <taxon>Bacteroidales</taxon>
        <taxon>Prevotellaceae</taxon>
        <taxon>Segatella</taxon>
    </lineage>
</organism>
<reference evidence="1 2" key="1">
    <citation type="submission" date="2018-12" db="EMBL/GenBank/DDBJ databases">
        <authorList>
            <consortium name="Pathogen Informatics"/>
        </authorList>
    </citation>
    <scope>NUCLEOTIDE SEQUENCE [LARGE SCALE GENOMIC DNA]</scope>
    <source>
        <strain evidence="1 2">NCTC13071</strain>
    </source>
</reference>
<dbReference type="KEGG" id="poc:NCTC13071_00764"/>